<feature type="domain" description="NmrA-like" evidence="3">
    <location>
        <begin position="4"/>
        <end position="232"/>
    </location>
</feature>
<evidence type="ECO:0000313" key="4">
    <source>
        <dbReference type="EMBL" id="MBE9030728.1"/>
    </source>
</evidence>
<evidence type="ECO:0000259" key="3">
    <source>
        <dbReference type="Pfam" id="PF05368"/>
    </source>
</evidence>
<gene>
    <name evidence="4" type="ORF">IQ266_13405</name>
</gene>
<keyword evidence="2" id="KW-0560">Oxidoreductase</keyword>
<comment type="caution">
    <text evidence="4">The sequence shown here is derived from an EMBL/GenBank/DDBJ whole genome shotgun (WGS) entry which is preliminary data.</text>
</comment>
<dbReference type="Gene3D" id="3.90.25.10">
    <property type="entry name" value="UDP-galactose 4-epimerase, domain 1"/>
    <property type="match status" value="1"/>
</dbReference>
<dbReference type="EMBL" id="JADEXQ010000042">
    <property type="protein sequence ID" value="MBE9030728.1"/>
    <property type="molecule type" value="Genomic_DNA"/>
</dbReference>
<accession>A0A928VN40</accession>
<dbReference type="InterPro" id="IPR036291">
    <property type="entry name" value="NAD(P)-bd_dom_sf"/>
</dbReference>
<organism evidence="4 5">
    <name type="scientific">Romeriopsis navalis LEGE 11480</name>
    <dbReference type="NCBI Taxonomy" id="2777977"/>
    <lineage>
        <taxon>Bacteria</taxon>
        <taxon>Bacillati</taxon>
        <taxon>Cyanobacteriota</taxon>
        <taxon>Cyanophyceae</taxon>
        <taxon>Leptolyngbyales</taxon>
        <taxon>Leptolyngbyaceae</taxon>
        <taxon>Romeriopsis</taxon>
        <taxon>Romeriopsis navalis</taxon>
    </lineage>
</organism>
<evidence type="ECO:0000256" key="1">
    <source>
        <dbReference type="ARBA" id="ARBA00022857"/>
    </source>
</evidence>
<name>A0A928VN40_9CYAN</name>
<dbReference type="RefSeq" id="WP_264325558.1">
    <property type="nucleotide sequence ID" value="NZ_JADEXQ010000042.1"/>
</dbReference>
<dbReference type="PANTHER" id="PTHR47706:SF9">
    <property type="entry name" value="NMRA-LIKE DOMAIN-CONTAINING PROTEIN-RELATED"/>
    <property type="match status" value="1"/>
</dbReference>
<evidence type="ECO:0000256" key="2">
    <source>
        <dbReference type="ARBA" id="ARBA00023002"/>
    </source>
</evidence>
<sequence length="313" mass="34617">MATKTAVLIAGATGTLGFEIAKQLSRQEGVQVNALVRPGSESNPHKQEKLEALRQHNVTLVEGDLLDKNSLTNACQNIEVVISAVNGDANIMVEGQTNLIKAAEAGGVRRFIPSDYSVDYRKLDWGDNYQLNFRKAILTTLQGSKKLSYTLILSGVFMETLFNPFGMVFDFQKGRFKYWGDGETAFNTTSLHDVAAFTAAAALDEGLANQALEIAGDTLTMKELKALYEENTIEVLHTRNPGSVADLLNWIAVHRENSASPNDYLAQQYHYALVSGKGALDKDLKDRYPNLRAISVKEYIRNHYKTENLGVRV</sequence>
<evidence type="ECO:0000313" key="5">
    <source>
        <dbReference type="Proteomes" id="UP000625316"/>
    </source>
</evidence>
<keyword evidence="1" id="KW-0521">NADP</keyword>
<reference evidence="4" key="1">
    <citation type="submission" date="2020-10" db="EMBL/GenBank/DDBJ databases">
        <authorList>
            <person name="Castelo-Branco R."/>
            <person name="Eusebio N."/>
            <person name="Adriana R."/>
            <person name="Vieira A."/>
            <person name="Brugerolle De Fraissinette N."/>
            <person name="Rezende De Castro R."/>
            <person name="Schneider M.P."/>
            <person name="Vasconcelos V."/>
            <person name="Leao P.N."/>
        </authorList>
    </citation>
    <scope>NUCLEOTIDE SEQUENCE</scope>
    <source>
        <strain evidence="4">LEGE 11480</strain>
    </source>
</reference>
<dbReference type="Proteomes" id="UP000625316">
    <property type="component" value="Unassembled WGS sequence"/>
</dbReference>
<dbReference type="GO" id="GO:0016491">
    <property type="term" value="F:oxidoreductase activity"/>
    <property type="evidence" value="ECO:0007669"/>
    <property type="project" value="UniProtKB-KW"/>
</dbReference>
<proteinExistence type="predicted"/>
<protein>
    <submittedName>
        <fullName evidence="4">NmrA family NAD(P)-binding protein</fullName>
    </submittedName>
</protein>
<dbReference type="InterPro" id="IPR008030">
    <property type="entry name" value="NmrA-like"/>
</dbReference>
<keyword evidence="5" id="KW-1185">Reference proteome</keyword>
<dbReference type="PANTHER" id="PTHR47706">
    <property type="entry name" value="NMRA-LIKE FAMILY PROTEIN"/>
    <property type="match status" value="1"/>
</dbReference>
<dbReference type="InterPro" id="IPR051609">
    <property type="entry name" value="NmrA/Isoflavone_reductase-like"/>
</dbReference>
<dbReference type="Pfam" id="PF05368">
    <property type="entry name" value="NmrA"/>
    <property type="match status" value="1"/>
</dbReference>
<dbReference type="AlphaFoldDB" id="A0A928VN40"/>
<dbReference type="SUPFAM" id="SSF51735">
    <property type="entry name" value="NAD(P)-binding Rossmann-fold domains"/>
    <property type="match status" value="1"/>
</dbReference>
<dbReference type="Gene3D" id="3.40.50.720">
    <property type="entry name" value="NAD(P)-binding Rossmann-like Domain"/>
    <property type="match status" value="1"/>
</dbReference>